<evidence type="ECO:0000313" key="4">
    <source>
        <dbReference type="Proteomes" id="UP000051836"/>
    </source>
</evidence>
<evidence type="ECO:0000256" key="2">
    <source>
        <dbReference type="SAM" id="Phobius"/>
    </source>
</evidence>
<sequence length="93" mass="10074">MDVDFYVAFRLLFTVLALVLAPVFVRLWGAEEGRPWETPAAESTQNCSPRDLETMREVAEEVSPVAEPTPCGSRATGGDGYQAARGDCGEDGH</sequence>
<reference evidence="3 4" key="1">
    <citation type="submission" date="2015-10" db="EMBL/GenBank/DDBJ databases">
        <authorList>
            <person name="Gilbert D.G."/>
        </authorList>
    </citation>
    <scope>NUCLEOTIDE SEQUENCE [LARGE SCALE GENOMIC DNA]</scope>
    <source>
        <strain evidence="3">FVVF132</strain>
    </source>
</reference>
<organism evidence="3 4">
    <name type="scientific">Amazona aestiva</name>
    <name type="common">Blue-fronted Amazon parrot</name>
    <dbReference type="NCBI Taxonomy" id="12930"/>
    <lineage>
        <taxon>Eukaryota</taxon>
        <taxon>Metazoa</taxon>
        <taxon>Chordata</taxon>
        <taxon>Craniata</taxon>
        <taxon>Vertebrata</taxon>
        <taxon>Euteleostomi</taxon>
        <taxon>Archelosauria</taxon>
        <taxon>Archosauria</taxon>
        <taxon>Dinosauria</taxon>
        <taxon>Saurischia</taxon>
        <taxon>Theropoda</taxon>
        <taxon>Coelurosauria</taxon>
        <taxon>Aves</taxon>
        <taxon>Neognathae</taxon>
        <taxon>Neoaves</taxon>
        <taxon>Telluraves</taxon>
        <taxon>Australaves</taxon>
        <taxon>Psittaciformes</taxon>
        <taxon>Psittacidae</taxon>
        <taxon>Amazona</taxon>
    </lineage>
</organism>
<dbReference type="AlphaFoldDB" id="A0A0Q3X9W5"/>
<dbReference type="OrthoDB" id="5983600at2759"/>
<feature type="region of interest" description="Disordered" evidence="1">
    <location>
        <begin position="62"/>
        <end position="93"/>
    </location>
</feature>
<keyword evidence="2" id="KW-1133">Transmembrane helix</keyword>
<keyword evidence="2" id="KW-0812">Transmembrane</keyword>
<dbReference type="EMBL" id="LMAW01000251">
    <property type="protein sequence ID" value="KQL59810.1"/>
    <property type="molecule type" value="Genomic_DNA"/>
</dbReference>
<dbReference type="Proteomes" id="UP000051836">
    <property type="component" value="Unassembled WGS sequence"/>
</dbReference>
<protein>
    <submittedName>
        <fullName evidence="3">Uncharacterized protein</fullName>
    </submittedName>
</protein>
<feature type="transmembrane region" description="Helical" evidence="2">
    <location>
        <begin position="6"/>
        <end position="25"/>
    </location>
</feature>
<name>A0A0Q3X9W5_AMAAE</name>
<evidence type="ECO:0000313" key="3">
    <source>
        <dbReference type="EMBL" id="KQL59810.1"/>
    </source>
</evidence>
<comment type="caution">
    <text evidence="3">The sequence shown here is derived from an EMBL/GenBank/DDBJ whole genome shotgun (WGS) entry which is preliminary data.</text>
</comment>
<accession>A0A0Q3X9W5</accession>
<gene>
    <name evidence="3" type="ORF">AAES_17569</name>
</gene>
<keyword evidence="4" id="KW-1185">Reference proteome</keyword>
<keyword evidence="2" id="KW-0472">Membrane</keyword>
<evidence type="ECO:0000256" key="1">
    <source>
        <dbReference type="SAM" id="MobiDB-lite"/>
    </source>
</evidence>
<proteinExistence type="predicted"/>